<evidence type="ECO:0000313" key="1">
    <source>
        <dbReference type="EMBL" id="KAJ8118978.1"/>
    </source>
</evidence>
<organism evidence="1 2">
    <name type="scientific">Nemania bipapillata</name>
    <dbReference type="NCBI Taxonomy" id="110536"/>
    <lineage>
        <taxon>Eukaryota</taxon>
        <taxon>Fungi</taxon>
        <taxon>Dikarya</taxon>
        <taxon>Ascomycota</taxon>
        <taxon>Pezizomycotina</taxon>
        <taxon>Sordariomycetes</taxon>
        <taxon>Xylariomycetidae</taxon>
        <taxon>Xylariales</taxon>
        <taxon>Xylariaceae</taxon>
        <taxon>Nemania</taxon>
    </lineage>
</organism>
<gene>
    <name evidence="1" type="ORF">ONZ43_g3888</name>
</gene>
<proteinExistence type="predicted"/>
<reference evidence="1" key="1">
    <citation type="submission" date="2022-11" db="EMBL/GenBank/DDBJ databases">
        <title>Genome Sequence of Nemania bipapillata.</title>
        <authorList>
            <person name="Buettner E."/>
        </authorList>
    </citation>
    <scope>NUCLEOTIDE SEQUENCE</scope>
    <source>
        <strain evidence="1">CP14</strain>
    </source>
</reference>
<protein>
    <submittedName>
        <fullName evidence="1">Uncharacterized protein</fullName>
    </submittedName>
</protein>
<dbReference type="EMBL" id="JAPESX010000969">
    <property type="protein sequence ID" value="KAJ8118978.1"/>
    <property type="molecule type" value="Genomic_DNA"/>
</dbReference>
<dbReference type="Proteomes" id="UP001153334">
    <property type="component" value="Unassembled WGS sequence"/>
</dbReference>
<sequence length="160" mass="18140">MIVAVMGMTGVGKSTFISRLCEERIKIGHDFESCTQSVDVYTWKSPMGLIYLIDTPGFDDDVRSDGDVLSLIAEWLLKTYKRKIHLSGILYLHRISDNRMSGNALRNLKMFQNLCGQTALPNVILATTMWEKVSEAEGVRLETLLKNKEQYWGVSCPDNF</sequence>
<evidence type="ECO:0000313" key="2">
    <source>
        <dbReference type="Proteomes" id="UP001153334"/>
    </source>
</evidence>
<comment type="caution">
    <text evidence="1">The sequence shown here is derived from an EMBL/GenBank/DDBJ whole genome shotgun (WGS) entry which is preliminary data.</text>
</comment>
<accession>A0ACC2IV81</accession>
<name>A0ACC2IV81_9PEZI</name>
<keyword evidence="2" id="KW-1185">Reference proteome</keyword>